<organism evidence="2">
    <name type="scientific">Homalodisca liturata</name>
    <dbReference type="NCBI Taxonomy" id="320908"/>
    <lineage>
        <taxon>Eukaryota</taxon>
        <taxon>Metazoa</taxon>
        <taxon>Ecdysozoa</taxon>
        <taxon>Arthropoda</taxon>
        <taxon>Hexapoda</taxon>
        <taxon>Insecta</taxon>
        <taxon>Pterygota</taxon>
        <taxon>Neoptera</taxon>
        <taxon>Paraneoptera</taxon>
        <taxon>Hemiptera</taxon>
        <taxon>Auchenorrhyncha</taxon>
        <taxon>Membracoidea</taxon>
        <taxon>Cicadellidae</taxon>
        <taxon>Cicadellinae</taxon>
        <taxon>Proconiini</taxon>
        <taxon>Homalodisca</taxon>
    </lineage>
</organism>
<feature type="non-terminal residue" evidence="2">
    <location>
        <position position="108"/>
    </location>
</feature>
<name>A0A1B6I5D2_9HEMI</name>
<dbReference type="AlphaFoldDB" id="A0A1B6I5D2"/>
<keyword evidence="1" id="KW-1133">Transmembrane helix</keyword>
<protein>
    <submittedName>
        <fullName evidence="2">Uncharacterized protein</fullName>
    </submittedName>
</protein>
<accession>A0A1B6I5D2</accession>
<evidence type="ECO:0000313" key="2">
    <source>
        <dbReference type="EMBL" id="JAS82139.1"/>
    </source>
</evidence>
<evidence type="ECO:0000256" key="1">
    <source>
        <dbReference type="SAM" id="Phobius"/>
    </source>
</evidence>
<reference evidence="2" key="1">
    <citation type="submission" date="2015-11" db="EMBL/GenBank/DDBJ databases">
        <title>De novo transcriptome assembly of four potential Pierce s Disease insect vectors from Arizona vineyards.</title>
        <authorList>
            <person name="Tassone E.E."/>
        </authorList>
    </citation>
    <scope>NUCLEOTIDE SEQUENCE</scope>
</reference>
<keyword evidence="1" id="KW-0812">Transmembrane</keyword>
<proteinExistence type="predicted"/>
<dbReference type="EMBL" id="GECU01025567">
    <property type="protein sequence ID" value="JAS82139.1"/>
    <property type="molecule type" value="Transcribed_RNA"/>
</dbReference>
<feature type="non-terminal residue" evidence="2">
    <location>
        <position position="1"/>
    </location>
</feature>
<keyword evidence="1" id="KW-0472">Membrane</keyword>
<gene>
    <name evidence="2" type="ORF">g.29966</name>
</gene>
<sequence>PMTAEALYPPPLPLPHTQVDDVLSQVGPCATYSPARSSPECDRSLQLFLIFFQISPWSPFSELLNIRGNFGLRVYHFLCLSVVSIYTLIIVIKQFIISQFKRRRLMYS</sequence>
<feature type="transmembrane region" description="Helical" evidence="1">
    <location>
        <begin position="74"/>
        <end position="96"/>
    </location>
</feature>